<feature type="compositionally biased region" description="Basic and acidic residues" evidence="1">
    <location>
        <begin position="42"/>
        <end position="56"/>
    </location>
</feature>
<gene>
    <name evidence="2" type="ORF">LMG27174_01224</name>
</gene>
<evidence type="ECO:0000313" key="3">
    <source>
        <dbReference type="Proteomes" id="UP000494205"/>
    </source>
</evidence>
<dbReference type="Proteomes" id="UP000494205">
    <property type="component" value="Unassembled WGS sequence"/>
</dbReference>
<sequence>MESTPNVIDSDAIEWAATCVSQLKAKIGGAPAGFCRLAPETSDCHCDSPGDARRGNGLEQLP</sequence>
<feature type="region of interest" description="Disordered" evidence="1">
    <location>
        <begin position="42"/>
        <end position="62"/>
    </location>
</feature>
<evidence type="ECO:0000256" key="1">
    <source>
        <dbReference type="SAM" id="MobiDB-lite"/>
    </source>
</evidence>
<dbReference type="AlphaFoldDB" id="A0A6J5A3X3"/>
<name>A0A6J5A3X3_9BURK</name>
<reference evidence="2 3" key="1">
    <citation type="submission" date="2020-04" db="EMBL/GenBank/DDBJ databases">
        <authorList>
            <person name="De Canck E."/>
        </authorList>
    </citation>
    <scope>NUCLEOTIDE SEQUENCE [LARGE SCALE GENOMIC DNA]</scope>
    <source>
        <strain evidence="2 3">LMG 27174</strain>
    </source>
</reference>
<protein>
    <submittedName>
        <fullName evidence="2">Uncharacterized protein</fullName>
    </submittedName>
</protein>
<dbReference type="EMBL" id="CADIJZ010000004">
    <property type="protein sequence ID" value="CAB3652483.1"/>
    <property type="molecule type" value="Genomic_DNA"/>
</dbReference>
<evidence type="ECO:0000313" key="2">
    <source>
        <dbReference type="EMBL" id="CAB3652483.1"/>
    </source>
</evidence>
<proteinExistence type="predicted"/>
<organism evidence="2 3">
    <name type="scientific">Paraburkholderia rhynchosiae</name>
    <dbReference type="NCBI Taxonomy" id="487049"/>
    <lineage>
        <taxon>Bacteria</taxon>
        <taxon>Pseudomonadati</taxon>
        <taxon>Pseudomonadota</taxon>
        <taxon>Betaproteobacteria</taxon>
        <taxon>Burkholderiales</taxon>
        <taxon>Burkholderiaceae</taxon>
        <taxon>Paraburkholderia</taxon>
    </lineage>
</organism>
<accession>A0A6J5A3X3</accession>